<gene>
    <name evidence="2" type="ORF">H6P81_013162</name>
</gene>
<feature type="compositionally biased region" description="Basic residues" evidence="1">
    <location>
        <begin position="122"/>
        <end position="132"/>
    </location>
</feature>
<evidence type="ECO:0000313" key="2">
    <source>
        <dbReference type="EMBL" id="KAG9447034.1"/>
    </source>
</evidence>
<protein>
    <submittedName>
        <fullName evidence="2">Uncharacterized protein</fullName>
    </submittedName>
</protein>
<accession>A0AAV7EEA0</accession>
<sequence>MAGLGGIRRRPAPPPSRTYVFLKLQNGADEKGESTSAWRRLCFSPFGDAGIYGGRREKADKEEEPCMATRCERGGGYKRQGKGRQGSFELQWCAPRQAENHVKAATPPPARRPPADLSCRNKSLRFKARSSLRKGQQPADRFSSLPS</sequence>
<evidence type="ECO:0000313" key="3">
    <source>
        <dbReference type="Proteomes" id="UP000825729"/>
    </source>
</evidence>
<name>A0AAV7EEA0_ARIFI</name>
<dbReference type="EMBL" id="JAINDJ010000005">
    <property type="protein sequence ID" value="KAG9447034.1"/>
    <property type="molecule type" value="Genomic_DNA"/>
</dbReference>
<dbReference type="Proteomes" id="UP000825729">
    <property type="component" value="Unassembled WGS sequence"/>
</dbReference>
<feature type="region of interest" description="Disordered" evidence="1">
    <location>
        <begin position="99"/>
        <end position="147"/>
    </location>
</feature>
<evidence type="ECO:0000256" key="1">
    <source>
        <dbReference type="SAM" id="MobiDB-lite"/>
    </source>
</evidence>
<reference evidence="2 3" key="1">
    <citation type="submission" date="2021-07" db="EMBL/GenBank/DDBJ databases">
        <title>The Aristolochia fimbriata genome: insights into angiosperm evolution, floral development and chemical biosynthesis.</title>
        <authorList>
            <person name="Jiao Y."/>
        </authorList>
    </citation>
    <scope>NUCLEOTIDE SEQUENCE [LARGE SCALE GENOMIC DNA]</scope>
    <source>
        <strain evidence="2">IBCAS-2021</strain>
        <tissue evidence="2">Leaf</tissue>
    </source>
</reference>
<comment type="caution">
    <text evidence="2">The sequence shown here is derived from an EMBL/GenBank/DDBJ whole genome shotgun (WGS) entry which is preliminary data.</text>
</comment>
<proteinExistence type="predicted"/>
<organism evidence="2 3">
    <name type="scientific">Aristolochia fimbriata</name>
    <name type="common">White veined hardy Dutchman's pipe vine</name>
    <dbReference type="NCBI Taxonomy" id="158543"/>
    <lineage>
        <taxon>Eukaryota</taxon>
        <taxon>Viridiplantae</taxon>
        <taxon>Streptophyta</taxon>
        <taxon>Embryophyta</taxon>
        <taxon>Tracheophyta</taxon>
        <taxon>Spermatophyta</taxon>
        <taxon>Magnoliopsida</taxon>
        <taxon>Magnoliidae</taxon>
        <taxon>Piperales</taxon>
        <taxon>Aristolochiaceae</taxon>
        <taxon>Aristolochia</taxon>
    </lineage>
</organism>
<keyword evidence="3" id="KW-1185">Reference proteome</keyword>
<dbReference type="AlphaFoldDB" id="A0AAV7EEA0"/>